<protein>
    <submittedName>
        <fullName evidence="1">Uncharacterized protein</fullName>
    </submittedName>
</protein>
<comment type="caution">
    <text evidence="1">The sequence shown here is derived from an EMBL/GenBank/DDBJ whole genome shotgun (WGS) entry which is preliminary data.</text>
</comment>
<accession>R1I901</accession>
<keyword evidence="2" id="KW-1185">Reference proteome</keyword>
<proteinExistence type="predicted"/>
<evidence type="ECO:0000313" key="2">
    <source>
        <dbReference type="Proteomes" id="UP000014139"/>
    </source>
</evidence>
<dbReference type="PATRIC" id="fig|1292037.4.peg.3669"/>
<organism evidence="1 2">
    <name type="scientific">Amycolatopsis vancoresmycina DSM 44592</name>
    <dbReference type="NCBI Taxonomy" id="1292037"/>
    <lineage>
        <taxon>Bacteria</taxon>
        <taxon>Bacillati</taxon>
        <taxon>Actinomycetota</taxon>
        <taxon>Actinomycetes</taxon>
        <taxon>Pseudonocardiales</taxon>
        <taxon>Pseudonocardiaceae</taxon>
        <taxon>Amycolatopsis</taxon>
    </lineage>
</organism>
<gene>
    <name evidence="1" type="ORF">H480_19238</name>
</gene>
<dbReference type="RefSeq" id="WP_003087107.1">
    <property type="nucleotide sequence ID" value="NZ_AOUO01000254.1"/>
</dbReference>
<evidence type="ECO:0000313" key="1">
    <source>
        <dbReference type="EMBL" id="EOD66889.1"/>
    </source>
</evidence>
<sequence>MTTTAHTADIEALFVRAEAAPGKCDASGTVYQTSQRVINGHMVQVYAVGWDLKTAARFVNVDRSTERLTIEQAAERIAA</sequence>
<dbReference type="AlphaFoldDB" id="R1I901"/>
<dbReference type="EMBL" id="AOUO01000254">
    <property type="protein sequence ID" value="EOD66889.1"/>
    <property type="molecule type" value="Genomic_DNA"/>
</dbReference>
<dbReference type="Proteomes" id="UP000014139">
    <property type="component" value="Unassembled WGS sequence"/>
</dbReference>
<reference evidence="1 2" key="1">
    <citation type="submission" date="2013-02" db="EMBL/GenBank/DDBJ databases">
        <title>Draft genome sequence of Amycolatopsis vancoresmycina strain DSM 44592T.</title>
        <authorList>
            <person name="Kumar S."/>
            <person name="Kaur N."/>
            <person name="Kaur C."/>
            <person name="Raghava G.P.S."/>
            <person name="Mayilraj S."/>
        </authorList>
    </citation>
    <scope>NUCLEOTIDE SEQUENCE [LARGE SCALE GENOMIC DNA]</scope>
    <source>
        <strain evidence="1 2">DSM 44592</strain>
    </source>
</reference>
<name>R1I901_9PSEU</name>